<keyword evidence="2" id="KW-1185">Reference proteome</keyword>
<dbReference type="Gene3D" id="3.80.10.10">
    <property type="entry name" value="Ribonuclease Inhibitor"/>
    <property type="match status" value="1"/>
</dbReference>
<accession>A0AAD6X166</accession>
<dbReference type="SUPFAM" id="SSF52047">
    <property type="entry name" value="RNI-like"/>
    <property type="match status" value="1"/>
</dbReference>
<evidence type="ECO:0008006" key="3">
    <source>
        <dbReference type="Google" id="ProtNLM"/>
    </source>
</evidence>
<evidence type="ECO:0000313" key="2">
    <source>
        <dbReference type="Proteomes" id="UP001218188"/>
    </source>
</evidence>
<name>A0AAD6X166_9AGAR</name>
<gene>
    <name evidence="1" type="ORF">C8F04DRAFT_1364954</name>
</gene>
<reference evidence="1" key="1">
    <citation type="submission" date="2023-03" db="EMBL/GenBank/DDBJ databases">
        <title>Massive genome expansion in bonnet fungi (Mycena s.s.) driven by repeated elements and novel gene families across ecological guilds.</title>
        <authorList>
            <consortium name="Lawrence Berkeley National Laboratory"/>
            <person name="Harder C.B."/>
            <person name="Miyauchi S."/>
            <person name="Viragh M."/>
            <person name="Kuo A."/>
            <person name="Thoen E."/>
            <person name="Andreopoulos B."/>
            <person name="Lu D."/>
            <person name="Skrede I."/>
            <person name="Drula E."/>
            <person name="Henrissat B."/>
            <person name="Morin E."/>
            <person name="Kohler A."/>
            <person name="Barry K."/>
            <person name="LaButti K."/>
            <person name="Morin E."/>
            <person name="Salamov A."/>
            <person name="Lipzen A."/>
            <person name="Mereny Z."/>
            <person name="Hegedus B."/>
            <person name="Baldrian P."/>
            <person name="Stursova M."/>
            <person name="Weitz H."/>
            <person name="Taylor A."/>
            <person name="Grigoriev I.V."/>
            <person name="Nagy L.G."/>
            <person name="Martin F."/>
            <person name="Kauserud H."/>
        </authorList>
    </citation>
    <scope>NUCLEOTIDE SEQUENCE</scope>
    <source>
        <strain evidence="1">CBHHK200</strain>
    </source>
</reference>
<dbReference type="Proteomes" id="UP001218188">
    <property type="component" value="Unassembled WGS sequence"/>
</dbReference>
<evidence type="ECO:0000313" key="1">
    <source>
        <dbReference type="EMBL" id="KAJ7031026.1"/>
    </source>
</evidence>
<dbReference type="EMBL" id="JARJCM010000085">
    <property type="protein sequence ID" value="KAJ7031026.1"/>
    <property type="molecule type" value="Genomic_DNA"/>
</dbReference>
<organism evidence="1 2">
    <name type="scientific">Mycena alexandri</name>
    <dbReference type="NCBI Taxonomy" id="1745969"/>
    <lineage>
        <taxon>Eukaryota</taxon>
        <taxon>Fungi</taxon>
        <taxon>Dikarya</taxon>
        <taxon>Basidiomycota</taxon>
        <taxon>Agaricomycotina</taxon>
        <taxon>Agaricomycetes</taxon>
        <taxon>Agaricomycetidae</taxon>
        <taxon>Agaricales</taxon>
        <taxon>Marasmiineae</taxon>
        <taxon>Mycenaceae</taxon>
        <taxon>Mycena</taxon>
    </lineage>
</organism>
<sequence>MHRALRIPEVVELICGVAEFSTLAVLAQTCQAFQPPALAVLWEKQTNLMRLLKCMPSDAWELKTTQIASSTAVNFLRPITPSDWTRVLFYANYVKSFVQEGGEPVTKEVYATLILSLPTYPLFPNLRHLTWKTQDNVFPYFRILVGNKLRSIVLNMHGSDAAIYSAICSLNHLERLKLTSLDLPSLLHLARLPNLSSLHLYTFPHDLATVSGFRTRIENTGPVFGPLRELTTFSDSVRHVTWFLDAIDPDALDKIDLEIESPIVIEDWQTLNTSLAQGSSKTLTKVTLREMFSFDLDIPDRLEYMIPTECIQPLLSCAHLTEVTVLAGHGIHLDDAFLQLMALAWPQLQKLDLSPRCQSAHYVPQVTLAGLIPLAQHCPGLVSLALVMNATVADPHSKEKPGGGITNGALTDLEVVESPLSSPGAVASFLSAIFPNLQRVTARDEMTRNMLMPDWEDNMFAWAAVSDLVQVIASARAQEHRVPGGAGIA</sequence>
<dbReference type="InterPro" id="IPR032675">
    <property type="entry name" value="LRR_dom_sf"/>
</dbReference>
<dbReference type="AlphaFoldDB" id="A0AAD6X166"/>
<comment type="caution">
    <text evidence="1">The sequence shown here is derived from an EMBL/GenBank/DDBJ whole genome shotgun (WGS) entry which is preliminary data.</text>
</comment>
<proteinExistence type="predicted"/>
<protein>
    <recommendedName>
        <fullName evidence="3">F-box domain-containing protein</fullName>
    </recommendedName>
</protein>